<gene>
    <name evidence="7" type="ORF">MNB_SV-6-213</name>
</gene>
<dbReference type="GO" id="GO:0051082">
    <property type="term" value="F:unfolded protein binding"/>
    <property type="evidence" value="ECO:0007669"/>
    <property type="project" value="InterPro"/>
</dbReference>
<evidence type="ECO:0000313" key="7">
    <source>
        <dbReference type="EMBL" id="SFV63782.1"/>
    </source>
</evidence>
<dbReference type="InterPro" id="IPR003959">
    <property type="entry name" value="ATPase_AAA_core"/>
</dbReference>
<dbReference type="AlphaFoldDB" id="A0A1W1CDJ4"/>
<dbReference type="InterPro" id="IPR046425">
    <property type="entry name" value="ClpX_bact"/>
</dbReference>
<dbReference type="GO" id="GO:0051301">
    <property type="term" value="P:cell division"/>
    <property type="evidence" value="ECO:0007669"/>
    <property type="project" value="TreeGrafter"/>
</dbReference>
<keyword evidence="3" id="KW-0862">Zinc</keyword>
<dbReference type="EMBL" id="FPHC01000069">
    <property type="protein sequence ID" value="SFV63782.1"/>
    <property type="molecule type" value="Genomic_DNA"/>
</dbReference>
<evidence type="ECO:0000256" key="1">
    <source>
        <dbReference type="ARBA" id="ARBA00022723"/>
    </source>
</evidence>
<dbReference type="FunFam" id="1.10.8.60:FF:000002">
    <property type="entry name" value="ATP-dependent Clp protease ATP-binding subunit ClpX"/>
    <property type="match status" value="1"/>
</dbReference>
<keyword evidence="5" id="KW-0143">Chaperone</keyword>
<dbReference type="InterPro" id="IPR059188">
    <property type="entry name" value="Znf_CLPX-like"/>
</dbReference>
<evidence type="ECO:0000256" key="4">
    <source>
        <dbReference type="ARBA" id="ARBA00022840"/>
    </source>
</evidence>
<keyword evidence="7" id="KW-0645">Protease</keyword>
<dbReference type="Gene3D" id="1.10.8.60">
    <property type="match status" value="1"/>
</dbReference>
<evidence type="ECO:0000256" key="5">
    <source>
        <dbReference type="ARBA" id="ARBA00023186"/>
    </source>
</evidence>
<protein>
    <submittedName>
        <fullName evidence="7">ATP-dependent Clp protease ATP-binding subunit ClpX</fullName>
    </submittedName>
</protein>
<dbReference type="Pfam" id="PF07724">
    <property type="entry name" value="AAA_2"/>
    <property type="match status" value="1"/>
</dbReference>
<accession>A0A1W1CDJ4</accession>
<dbReference type="PANTHER" id="PTHR48102:SF7">
    <property type="entry name" value="ATP-DEPENDENT CLP PROTEASE ATP-BINDING SUBUNIT CLPX-LIKE, MITOCHONDRIAL"/>
    <property type="match status" value="1"/>
</dbReference>
<dbReference type="HAMAP" id="MF_00175">
    <property type="entry name" value="ClpX"/>
    <property type="match status" value="1"/>
</dbReference>
<dbReference type="InterPro" id="IPR019489">
    <property type="entry name" value="Clp_ATPase_C"/>
</dbReference>
<reference evidence="7" key="1">
    <citation type="submission" date="2016-10" db="EMBL/GenBank/DDBJ databases">
        <authorList>
            <person name="de Groot N.N."/>
        </authorList>
    </citation>
    <scope>NUCLEOTIDE SEQUENCE</scope>
</reference>
<dbReference type="SUPFAM" id="SSF57716">
    <property type="entry name" value="Glucocorticoid receptor-like (DNA-binding domain)"/>
    <property type="match status" value="1"/>
</dbReference>
<dbReference type="SUPFAM" id="SSF52540">
    <property type="entry name" value="P-loop containing nucleoside triphosphate hydrolases"/>
    <property type="match status" value="1"/>
</dbReference>
<dbReference type="GO" id="GO:0005524">
    <property type="term" value="F:ATP binding"/>
    <property type="evidence" value="ECO:0007669"/>
    <property type="project" value="UniProtKB-KW"/>
</dbReference>
<organism evidence="7">
    <name type="scientific">hydrothermal vent metagenome</name>
    <dbReference type="NCBI Taxonomy" id="652676"/>
    <lineage>
        <taxon>unclassified sequences</taxon>
        <taxon>metagenomes</taxon>
        <taxon>ecological metagenomes</taxon>
    </lineage>
</organism>
<dbReference type="InterPro" id="IPR003593">
    <property type="entry name" value="AAA+_ATPase"/>
</dbReference>
<dbReference type="FunFam" id="3.40.50.300:FF:000005">
    <property type="entry name" value="ATP-dependent Clp protease ATP-binding subunit ClpX"/>
    <property type="match status" value="1"/>
</dbReference>
<dbReference type="GO" id="GO:0046983">
    <property type="term" value="F:protein dimerization activity"/>
    <property type="evidence" value="ECO:0007669"/>
    <property type="project" value="InterPro"/>
</dbReference>
<keyword evidence="1" id="KW-0479">Metal-binding</keyword>
<evidence type="ECO:0000256" key="3">
    <source>
        <dbReference type="ARBA" id="ARBA00022833"/>
    </source>
</evidence>
<dbReference type="SMART" id="SM00994">
    <property type="entry name" value="zf-C4_ClpX"/>
    <property type="match status" value="1"/>
</dbReference>
<dbReference type="GO" id="GO:0009376">
    <property type="term" value="C:HslUV protease complex"/>
    <property type="evidence" value="ECO:0007669"/>
    <property type="project" value="TreeGrafter"/>
</dbReference>
<dbReference type="Gene3D" id="6.20.220.10">
    <property type="entry name" value="ClpX chaperone, C4-type zinc finger domain"/>
    <property type="match status" value="1"/>
</dbReference>
<sequence length="404" mass="44979">MSKKLCSFCSIAESEKNPLIAGDNAYICSNCVISAYKILYGEEEVLDTTEFNEELLSPKEIKYMLDEYVIGQDSAKKTLSVAVYNHYKRIYKDTQDDDTQISKSNILLLGPTGSGKTLLAQTIARFLNVPIAIADATNLTEAGYVGEDVENILTKLLQAADGDIKRAEQGIVFIDEVDKVARMGENRSITRDVSGEGVQQALLKIIEGSVVNIPPKGGRKHPNQDFLQIDTSNVLFICGGAFDGLDEIIKRRLGSNTLGFGQTKRTKKEEEDMLHLVESSDLVSFGLIPELIGRLHVHATLNQITLDDMVQILVEPKNSLIKQYQKLFEIDNAILTFEQEALEMIAQRAIDRKTGARGLRSIMEEILLDIMYELPELDGYEIVITPEVIQTGEKPIYIKNKKSA</sequence>
<keyword evidence="7" id="KW-0378">Hydrolase</keyword>
<dbReference type="GO" id="GO:0008270">
    <property type="term" value="F:zinc ion binding"/>
    <property type="evidence" value="ECO:0007669"/>
    <property type="project" value="InterPro"/>
</dbReference>
<dbReference type="GO" id="GO:0008233">
    <property type="term" value="F:peptidase activity"/>
    <property type="evidence" value="ECO:0007669"/>
    <property type="project" value="UniProtKB-KW"/>
</dbReference>
<dbReference type="NCBIfam" id="TIGR00382">
    <property type="entry name" value="clpX"/>
    <property type="match status" value="1"/>
</dbReference>
<evidence type="ECO:0000256" key="2">
    <source>
        <dbReference type="ARBA" id="ARBA00022741"/>
    </source>
</evidence>
<feature type="domain" description="ClpX-type ZB" evidence="6">
    <location>
        <begin position="1"/>
        <end position="47"/>
    </location>
</feature>
<dbReference type="InterPro" id="IPR027417">
    <property type="entry name" value="P-loop_NTPase"/>
</dbReference>
<dbReference type="InterPro" id="IPR004487">
    <property type="entry name" value="Clp_protease_ATP-bd_su_ClpX"/>
</dbReference>
<dbReference type="PANTHER" id="PTHR48102">
    <property type="entry name" value="ATP-DEPENDENT CLP PROTEASE ATP-BINDING SUBUNIT CLPX-LIKE, MITOCHONDRIAL-RELATED"/>
    <property type="match status" value="1"/>
</dbReference>
<keyword evidence="4 7" id="KW-0067">ATP-binding</keyword>
<dbReference type="GO" id="GO:0140662">
    <property type="term" value="F:ATP-dependent protein folding chaperone"/>
    <property type="evidence" value="ECO:0007669"/>
    <property type="project" value="InterPro"/>
</dbReference>
<proteinExistence type="inferred from homology"/>
<dbReference type="InterPro" id="IPR050052">
    <property type="entry name" value="ATP-dep_Clp_protease_ClpX"/>
</dbReference>
<dbReference type="Gene3D" id="3.40.50.300">
    <property type="entry name" value="P-loop containing nucleotide triphosphate hydrolases"/>
    <property type="match status" value="1"/>
</dbReference>
<dbReference type="SMART" id="SM01086">
    <property type="entry name" value="ClpB_D2-small"/>
    <property type="match status" value="1"/>
</dbReference>
<dbReference type="GO" id="GO:0051603">
    <property type="term" value="P:proteolysis involved in protein catabolic process"/>
    <property type="evidence" value="ECO:0007669"/>
    <property type="project" value="TreeGrafter"/>
</dbReference>
<dbReference type="GO" id="GO:0016887">
    <property type="term" value="F:ATP hydrolysis activity"/>
    <property type="evidence" value="ECO:0007669"/>
    <property type="project" value="InterPro"/>
</dbReference>
<evidence type="ECO:0000259" key="6">
    <source>
        <dbReference type="PROSITE" id="PS51902"/>
    </source>
</evidence>
<dbReference type="PROSITE" id="PS51902">
    <property type="entry name" value="CLPX_ZB"/>
    <property type="match status" value="1"/>
</dbReference>
<keyword evidence="2" id="KW-0547">Nucleotide-binding</keyword>
<dbReference type="InterPro" id="IPR038366">
    <property type="entry name" value="Znf_CppX_C4_sf"/>
</dbReference>
<name>A0A1W1CDJ4_9ZZZZ</name>
<dbReference type="InterPro" id="IPR010603">
    <property type="entry name" value="Znf_CppX_C4"/>
</dbReference>
<dbReference type="Pfam" id="PF06689">
    <property type="entry name" value="zf-C4_ClpX"/>
    <property type="match status" value="1"/>
</dbReference>
<dbReference type="CDD" id="cd19497">
    <property type="entry name" value="RecA-like_ClpX"/>
    <property type="match status" value="1"/>
</dbReference>
<dbReference type="Pfam" id="PF10431">
    <property type="entry name" value="ClpB_D2-small"/>
    <property type="match status" value="1"/>
</dbReference>
<dbReference type="NCBIfam" id="NF003745">
    <property type="entry name" value="PRK05342.1"/>
    <property type="match status" value="1"/>
</dbReference>
<dbReference type="SMART" id="SM00382">
    <property type="entry name" value="AAA"/>
    <property type="match status" value="1"/>
</dbReference>